<feature type="active site" description="Nucleophile" evidence="2">
    <location>
        <position position="76"/>
    </location>
</feature>
<dbReference type="GO" id="GO:0009092">
    <property type="term" value="P:homoserine metabolic process"/>
    <property type="evidence" value="ECO:0007669"/>
    <property type="project" value="TreeGrafter"/>
</dbReference>
<keyword evidence="5" id="KW-1185">Reference proteome</keyword>
<evidence type="ECO:0000259" key="3">
    <source>
        <dbReference type="Pfam" id="PF00561"/>
    </source>
</evidence>
<dbReference type="GO" id="GO:0009086">
    <property type="term" value="P:methionine biosynthetic process"/>
    <property type="evidence" value="ECO:0007669"/>
    <property type="project" value="TreeGrafter"/>
</dbReference>
<dbReference type="GO" id="GO:0004414">
    <property type="term" value="F:homoserine O-acetyltransferase activity"/>
    <property type="evidence" value="ECO:0007669"/>
    <property type="project" value="TreeGrafter"/>
</dbReference>
<dbReference type="Pfam" id="PF00561">
    <property type="entry name" value="Abhydrolase_1"/>
    <property type="match status" value="1"/>
</dbReference>
<dbReference type="InterPro" id="IPR029058">
    <property type="entry name" value="AB_hydrolase_fold"/>
</dbReference>
<dbReference type="SUPFAM" id="SSF53474">
    <property type="entry name" value="alpha/beta-Hydrolases"/>
    <property type="match status" value="1"/>
</dbReference>
<protein>
    <recommendedName>
        <fullName evidence="3">AB hydrolase-1 domain-containing protein</fullName>
    </recommendedName>
</protein>
<dbReference type="InterPro" id="IPR000073">
    <property type="entry name" value="AB_hydrolase_1"/>
</dbReference>
<comment type="similarity">
    <text evidence="1">Belongs to the AB hydrolase superfamily. MetX family.</text>
</comment>
<evidence type="ECO:0000256" key="1">
    <source>
        <dbReference type="ARBA" id="ARBA00006886"/>
    </source>
</evidence>
<proteinExistence type="inferred from homology"/>
<dbReference type="AlphaFoldDB" id="A0AAV0SYV9"/>
<feature type="active site" evidence="2">
    <location>
        <position position="236"/>
    </location>
</feature>
<evidence type="ECO:0000313" key="4">
    <source>
        <dbReference type="EMBL" id="CAI5711157.1"/>
    </source>
</evidence>
<dbReference type="Proteomes" id="UP001162031">
    <property type="component" value="Unassembled WGS sequence"/>
</dbReference>
<evidence type="ECO:0000256" key="2">
    <source>
        <dbReference type="PIRSR" id="PIRSR000443-1"/>
    </source>
</evidence>
<dbReference type="Gene3D" id="3.40.50.1820">
    <property type="entry name" value="alpha/beta hydrolase"/>
    <property type="match status" value="1"/>
</dbReference>
<name>A0AAV0SYV9_HYABA</name>
<feature type="active site" evidence="2">
    <location>
        <position position="269"/>
    </location>
</feature>
<feature type="domain" description="AB hydrolase-1" evidence="3">
    <location>
        <begin position="9"/>
        <end position="273"/>
    </location>
</feature>
<dbReference type="PANTHER" id="PTHR32268:SF16">
    <property type="entry name" value="SERINE O-SUCCINYLTRANSFERASE"/>
    <property type="match status" value="1"/>
</dbReference>
<dbReference type="PIRSF" id="PIRSF000443">
    <property type="entry name" value="Homoser_Ac_trans"/>
    <property type="match status" value="1"/>
</dbReference>
<dbReference type="InterPro" id="IPR008220">
    <property type="entry name" value="HAT_MetX-like"/>
</dbReference>
<gene>
    <name evidence="4" type="ORF">HBR001_LOCUS605</name>
</gene>
<dbReference type="PANTHER" id="PTHR32268">
    <property type="entry name" value="HOMOSERINE O-ACETYLTRANSFERASE"/>
    <property type="match status" value="1"/>
</dbReference>
<accession>A0AAV0SYV9</accession>
<sequence length="308" mass="34490">MIGPGKAINSSYFRVICPSVLGSPFGATCPLSVNPLTGDKYKASFPQLTPADMARCHGRILDDIGIDHVHAVIGASMGGIQALEFAAQFPDRLSRLVGISCTHQTTPGTVAFRRVQRRAILADADYEDGNYAPGEPLQGMKVARELAMTCYRSREEFDSRFDWNPVGPMHFKTATFEVERYMDYQASKFARVFDPNCYLLLSKAMDLTNLGRNSLSLAEGTSRIAADTLIVGIKQDLLVPIQEQRNLVHILQSYGREAQLVEVDSKFGHDAMFSQQMQRDVFSPLVREFIEKELGHILRREQYRYSSL</sequence>
<dbReference type="EMBL" id="CANTFL010000080">
    <property type="protein sequence ID" value="CAI5711157.1"/>
    <property type="molecule type" value="Genomic_DNA"/>
</dbReference>
<organism evidence="4 5">
    <name type="scientific">Hyaloperonospora brassicae</name>
    <name type="common">Brassica downy mildew</name>
    <name type="synonym">Peronospora brassicae</name>
    <dbReference type="NCBI Taxonomy" id="162125"/>
    <lineage>
        <taxon>Eukaryota</taxon>
        <taxon>Sar</taxon>
        <taxon>Stramenopiles</taxon>
        <taxon>Oomycota</taxon>
        <taxon>Peronosporomycetes</taxon>
        <taxon>Peronosporales</taxon>
        <taxon>Peronosporaceae</taxon>
        <taxon>Hyaloperonospora</taxon>
    </lineage>
</organism>
<evidence type="ECO:0000313" key="5">
    <source>
        <dbReference type="Proteomes" id="UP001162031"/>
    </source>
</evidence>
<reference evidence="4" key="1">
    <citation type="submission" date="2022-12" db="EMBL/GenBank/DDBJ databases">
        <authorList>
            <person name="Webb A."/>
        </authorList>
    </citation>
    <scope>NUCLEOTIDE SEQUENCE</scope>
    <source>
        <strain evidence="4">Hp1</strain>
    </source>
</reference>
<comment type="caution">
    <text evidence="4">The sequence shown here is derived from an EMBL/GenBank/DDBJ whole genome shotgun (WGS) entry which is preliminary data.</text>
</comment>